<feature type="compositionally biased region" description="Low complexity" evidence="1">
    <location>
        <begin position="654"/>
        <end position="674"/>
    </location>
</feature>
<dbReference type="Proteomes" id="UP000566819">
    <property type="component" value="Unassembled WGS sequence"/>
</dbReference>
<reference evidence="2 3" key="1">
    <citation type="submission" date="2020-03" db="EMBL/GenBank/DDBJ databases">
        <title>Draft Genome Sequence of Cudoniella acicularis.</title>
        <authorList>
            <person name="Buettner E."/>
            <person name="Kellner H."/>
        </authorList>
    </citation>
    <scope>NUCLEOTIDE SEQUENCE [LARGE SCALE GENOMIC DNA]</scope>
    <source>
        <strain evidence="2 3">DSM 108380</strain>
    </source>
</reference>
<feature type="compositionally biased region" description="Basic and acidic residues" evidence="1">
    <location>
        <begin position="605"/>
        <end position="617"/>
    </location>
</feature>
<proteinExistence type="predicted"/>
<keyword evidence="3" id="KW-1185">Reference proteome</keyword>
<protein>
    <submittedName>
        <fullName evidence="2">Uncharacterized protein</fullName>
    </submittedName>
</protein>
<dbReference type="OrthoDB" id="5213862at2759"/>
<comment type="caution">
    <text evidence="2">The sequence shown here is derived from an EMBL/GenBank/DDBJ whole genome shotgun (WGS) entry which is preliminary data.</text>
</comment>
<feature type="region of interest" description="Disordered" evidence="1">
    <location>
        <begin position="1"/>
        <end position="24"/>
    </location>
</feature>
<feature type="region of interest" description="Disordered" evidence="1">
    <location>
        <begin position="647"/>
        <end position="688"/>
    </location>
</feature>
<dbReference type="EMBL" id="JAAMPI010000491">
    <property type="protein sequence ID" value="KAF4630972.1"/>
    <property type="molecule type" value="Genomic_DNA"/>
</dbReference>
<sequence>MAPHPLESSVVELQQSEITKPQPLRIIKRSKTISGSSLSGEVLCRGRGTSSSSDQSKGSPPLGADRPLTVAKRRKGRGTVLDGRFSDQSGFDVGTTNRNVLKKKSREPSVQPVRGIIADRFTENVLNQEDPDITPKARLPVPRTMSAGVFLKSEFHSGYDENAGRYSVRGTRDSTSSNIGCQEQFLHQTNASYPVIPERRLSKSKNFLLKAISGRSSEKTKLIRRTSSSSRNTLIRRLSRSQRGYPDSWGTNSSEDSSSHDESGSFELESRDITDASFDSRASFYDPVPSSSSTSDTTPLLGLDHALILTPHVTVTPEVNSVDVARCSFWVAIEICGTLRSADRRIEKNRHFLIHSPESMNDQLSGTGAYGYLYSVKIDLLPTQDSYITELVGDLHDAKAMRVGQKRLILAKITLAQSDPSPYVKECSSDELIADLENHLGDVHVPYLTIRISYKHSGFLDDEDFWIQRSSQRSFHVTHLQTDVVAEIRRHDSRSAWSPRNSQSMNDPPECNPLFTLIEKHFISDEAEDILKKLNEDRQTLQTYQRVCRPTGSSEETVKPVIDTIAARIDSALQSSVIDEKTNSTQVRSTHRQEGPFARLPTPPRLRESPENIDPARKIWNEMRQNSRGGRYNPLLGSFSTNDQFEMEEDLTPTRKSSSAATSSTIESALSSGSIERSKSQRSGLDQERTKLLEMALKNKRSLGAETLRSMAPSVARSVGKNKAGTVGGLGLGVGRSWGWGPPWW</sequence>
<evidence type="ECO:0000313" key="3">
    <source>
        <dbReference type="Proteomes" id="UP000566819"/>
    </source>
</evidence>
<name>A0A8H4W276_9HELO</name>
<feature type="region of interest" description="Disordered" evidence="1">
    <location>
        <begin position="242"/>
        <end position="266"/>
    </location>
</feature>
<feature type="compositionally biased region" description="Polar residues" evidence="1">
    <location>
        <begin position="579"/>
        <end position="588"/>
    </location>
</feature>
<feature type="region of interest" description="Disordered" evidence="1">
    <location>
        <begin position="36"/>
        <end position="68"/>
    </location>
</feature>
<organism evidence="2 3">
    <name type="scientific">Cudoniella acicularis</name>
    <dbReference type="NCBI Taxonomy" id="354080"/>
    <lineage>
        <taxon>Eukaryota</taxon>
        <taxon>Fungi</taxon>
        <taxon>Dikarya</taxon>
        <taxon>Ascomycota</taxon>
        <taxon>Pezizomycotina</taxon>
        <taxon>Leotiomycetes</taxon>
        <taxon>Helotiales</taxon>
        <taxon>Tricladiaceae</taxon>
        <taxon>Cudoniella</taxon>
    </lineage>
</organism>
<gene>
    <name evidence="2" type="ORF">G7Y89_g7160</name>
</gene>
<dbReference type="AlphaFoldDB" id="A0A8H4W276"/>
<evidence type="ECO:0000256" key="1">
    <source>
        <dbReference type="SAM" id="MobiDB-lite"/>
    </source>
</evidence>
<evidence type="ECO:0000313" key="2">
    <source>
        <dbReference type="EMBL" id="KAF4630972.1"/>
    </source>
</evidence>
<accession>A0A8H4W276</accession>
<feature type="compositionally biased region" description="Basic and acidic residues" evidence="1">
    <location>
        <begin position="257"/>
        <end position="266"/>
    </location>
</feature>
<feature type="region of interest" description="Disordered" evidence="1">
    <location>
        <begin position="579"/>
        <end position="617"/>
    </location>
</feature>
<feature type="compositionally biased region" description="Low complexity" evidence="1">
    <location>
        <begin position="50"/>
        <end position="59"/>
    </location>
</feature>